<keyword evidence="2" id="KW-1185">Reference proteome</keyword>
<name>A0A7W3PCP9_9MICO</name>
<gene>
    <name evidence="1" type="ORF">FHX71_000626</name>
</gene>
<dbReference type="AlphaFoldDB" id="A0A7W3PCP9"/>
<evidence type="ECO:0000313" key="1">
    <source>
        <dbReference type="EMBL" id="MBA8806684.1"/>
    </source>
</evidence>
<protein>
    <recommendedName>
        <fullName evidence="3">DUF2255 family protein</fullName>
    </recommendedName>
</protein>
<evidence type="ECO:0008006" key="3">
    <source>
        <dbReference type="Google" id="ProtNLM"/>
    </source>
</evidence>
<organism evidence="1 2">
    <name type="scientific">Promicromonospora sukumoe</name>
    <dbReference type="NCBI Taxonomy" id="88382"/>
    <lineage>
        <taxon>Bacteria</taxon>
        <taxon>Bacillati</taxon>
        <taxon>Actinomycetota</taxon>
        <taxon>Actinomycetes</taxon>
        <taxon>Micrococcales</taxon>
        <taxon>Promicromonosporaceae</taxon>
        <taxon>Promicromonospora</taxon>
    </lineage>
</organism>
<dbReference type="Proteomes" id="UP000540568">
    <property type="component" value="Unassembled WGS sequence"/>
</dbReference>
<sequence>MSGDQRPTRPWTDAELALLDRTELIRVAGARDDGTLRAFALVGHVRIGQDELVRSMNGPDGAWYRGAVRTGRGEIDVAGQRFVVAFLPDAGREADVDQALRDRYGDDSGVRSMTRSPARDATLRVVPLA</sequence>
<dbReference type="InterPro" id="IPR016888">
    <property type="entry name" value="UCP028498"/>
</dbReference>
<dbReference type="Pfam" id="PF10012">
    <property type="entry name" value="DUF2255"/>
    <property type="match status" value="1"/>
</dbReference>
<reference evidence="1 2" key="1">
    <citation type="submission" date="2020-07" db="EMBL/GenBank/DDBJ databases">
        <title>Sequencing the genomes of 1000 actinobacteria strains.</title>
        <authorList>
            <person name="Klenk H.-P."/>
        </authorList>
    </citation>
    <scope>NUCLEOTIDE SEQUENCE [LARGE SCALE GENOMIC DNA]</scope>
    <source>
        <strain evidence="1 2">DSM 44121</strain>
    </source>
</reference>
<dbReference type="EMBL" id="JACGWV010000001">
    <property type="protein sequence ID" value="MBA8806684.1"/>
    <property type="molecule type" value="Genomic_DNA"/>
</dbReference>
<proteinExistence type="predicted"/>
<evidence type="ECO:0000313" key="2">
    <source>
        <dbReference type="Proteomes" id="UP000540568"/>
    </source>
</evidence>
<accession>A0A7W3PCP9</accession>
<comment type="caution">
    <text evidence="1">The sequence shown here is derived from an EMBL/GenBank/DDBJ whole genome shotgun (WGS) entry which is preliminary data.</text>
</comment>
<dbReference type="RefSeq" id="WP_182614377.1">
    <property type="nucleotide sequence ID" value="NZ_BAAATF010000002.1"/>
</dbReference>